<dbReference type="AlphaFoldDB" id="A0AAE4Q0X6"/>
<gene>
    <name evidence="1" type="ORF">QM089_10835</name>
</gene>
<accession>A0AAE4Q0X6</accession>
<dbReference type="RefSeq" id="WP_317519816.1">
    <property type="nucleotide sequence ID" value="NZ_JASGOQ010000001.1"/>
</dbReference>
<dbReference type="Pfam" id="PF05521">
    <property type="entry name" value="Phage_HCP"/>
    <property type="match status" value="1"/>
</dbReference>
<protein>
    <submittedName>
        <fullName evidence="1">Head-tail adaptor protein</fullName>
    </submittedName>
</protein>
<evidence type="ECO:0000313" key="1">
    <source>
        <dbReference type="EMBL" id="MDV5390739.1"/>
    </source>
</evidence>
<proteinExistence type="predicted"/>
<evidence type="ECO:0000313" key="2">
    <source>
        <dbReference type="Proteomes" id="UP001187859"/>
    </source>
</evidence>
<sequence length="112" mass="12504">MASGKLRHRIDVFTSQKQQDPLTGEMQDQWTLAFQTMAGFEPLSVKEFIAASAAQSQISGKFEMHFRAGFPTEFRIRHAGKVYKPEGVLPDTQSGHKRIIIPVSETNDVLVG</sequence>
<organism evidence="1 2">
    <name type="scientific">Shewanella xiamenensis</name>
    <dbReference type="NCBI Taxonomy" id="332186"/>
    <lineage>
        <taxon>Bacteria</taxon>
        <taxon>Pseudomonadati</taxon>
        <taxon>Pseudomonadota</taxon>
        <taxon>Gammaproteobacteria</taxon>
        <taxon>Alteromonadales</taxon>
        <taxon>Shewanellaceae</taxon>
        <taxon>Shewanella</taxon>
    </lineage>
</organism>
<dbReference type="EMBL" id="JASGOQ010000001">
    <property type="protein sequence ID" value="MDV5390739.1"/>
    <property type="molecule type" value="Genomic_DNA"/>
</dbReference>
<comment type="caution">
    <text evidence="1">The sequence shown here is derived from an EMBL/GenBank/DDBJ whole genome shotgun (WGS) entry which is preliminary data.</text>
</comment>
<dbReference type="InterPro" id="IPR008767">
    <property type="entry name" value="Phage_SPP1_head-tail_adaptor"/>
</dbReference>
<dbReference type="InterPro" id="IPR038666">
    <property type="entry name" value="SSP1_head-tail_sf"/>
</dbReference>
<dbReference type="Proteomes" id="UP001187859">
    <property type="component" value="Unassembled WGS sequence"/>
</dbReference>
<dbReference type="Gene3D" id="2.40.10.270">
    <property type="entry name" value="Bacteriophage SPP1 head-tail adaptor protein"/>
    <property type="match status" value="1"/>
</dbReference>
<name>A0AAE4Q0X6_9GAMM</name>
<reference evidence="1" key="1">
    <citation type="submission" date="2023-05" db="EMBL/GenBank/DDBJ databases">
        <title>Colonisation of extended spectrum b-lactamase- and carbapenemase-producing bacteria on hospital surfaces from low- and middle-income countries.</title>
        <authorList>
            <person name="Nieto-Rosado M."/>
            <person name="Sands K."/>
            <person name="Iregbu K."/>
            <person name="Zahra R."/>
            <person name="Mazarati J.B."/>
            <person name="Mehtar S."/>
            <person name="Barnards-Group B."/>
            <person name="Walsh T.R."/>
        </authorList>
    </citation>
    <scope>NUCLEOTIDE SEQUENCE</scope>
    <source>
        <strain evidence="1">PP-E493</strain>
    </source>
</reference>